<evidence type="ECO:0000256" key="6">
    <source>
        <dbReference type="ARBA" id="ARBA00022989"/>
    </source>
</evidence>
<dbReference type="InterPro" id="IPR012595">
    <property type="entry name" value="PetM_cyt_b6/f_cplx_su7"/>
</dbReference>
<evidence type="ECO:0000256" key="5">
    <source>
        <dbReference type="ARBA" id="ARBA00022982"/>
    </source>
</evidence>
<sequence length="33" mass="3407">MGGEIFNAAVLSFTLVLVGLGAGYLLLRLAPDD</sequence>
<dbReference type="GO" id="GO:0009512">
    <property type="term" value="C:cytochrome b6f complex"/>
    <property type="evidence" value="ECO:0007669"/>
    <property type="project" value="InterPro"/>
</dbReference>
<dbReference type="HAMAP" id="MF_00396">
    <property type="entry name" value="Cytb6_f_PetM"/>
    <property type="match status" value="1"/>
</dbReference>
<comment type="function">
    <text evidence="8">Component of the cytochrome b6-f complex, which mediates electron transfer between photosystem II (PSII) and photosystem I (PSI), cyclic electron flow around PSI, and state transitions.</text>
</comment>
<dbReference type="EMBL" id="WVIC01000007">
    <property type="protein sequence ID" value="NCJ05859.1"/>
    <property type="molecule type" value="Genomic_DNA"/>
</dbReference>
<dbReference type="RefSeq" id="WP_161824339.1">
    <property type="nucleotide sequence ID" value="NZ_WVIC01000007.1"/>
</dbReference>
<dbReference type="SUPFAM" id="SSF103441">
    <property type="entry name" value="PetM subunit of the cytochrome b6f complex"/>
    <property type="match status" value="1"/>
</dbReference>
<reference evidence="10" key="1">
    <citation type="submission" date="2019-12" db="EMBL/GenBank/DDBJ databases">
        <title>High-Quality draft genome sequences of three cyanobacteria isolated from the limestone walls of the Old Cathedral of Coimbra.</title>
        <authorList>
            <person name="Tiago I."/>
            <person name="Soares F."/>
            <person name="Portugal A."/>
        </authorList>
    </citation>
    <scope>NUCLEOTIDE SEQUENCE [LARGE SCALE GENOMIC DNA]</scope>
    <source>
        <strain evidence="10">C</strain>
    </source>
</reference>
<comment type="caution">
    <text evidence="10">The sequence shown here is derived from an EMBL/GenBank/DDBJ whole genome shotgun (WGS) entry which is preliminary data.</text>
</comment>
<keyword evidence="6 8" id="KW-1133">Transmembrane helix</keyword>
<feature type="transmembrane region" description="Helical" evidence="9">
    <location>
        <begin position="6"/>
        <end position="27"/>
    </location>
</feature>
<keyword evidence="11" id="KW-1185">Reference proteome</keyword>
<dbReference type="GO" id="GO:0031676">
    <property type="term" value="C:plasma membrane-derived thylakoid membrane"/>
    <property type="evidence" value="ECO:0007669"/>
    <property type="project" value="UniProtKB-SubCell"/>
</dbReference>
<dbReference type="Pfam" id="PF08041">
    <property type="entry name" value="PetM"/>
    <property type="match status" value="1"/>
</dbReference>
<evidence type="ECO:0000256" key="7">
    <source>
        <dbReference type="ARBA" id="ARBA00023136"/>
    </source>
</evidence>
<evidence type="ECO:0000256" key="1">
    <source>
        <dbReference type="ARBA" id="ARBA00004167"/>
    </source>
</evidence>
<evidence type="ECO:0000256" key="9">
    <source>
        <dbReference type="SAM" id="Phobius"/>
    </source>
</evidence>
<evidence type="ECO:0000313" key="10">
    <source>
        <dbReference type="EMBL" id="NCJ05859.1"/>
    </source>
</evidence>
<protein>
    <recommendedName>
        <fullName evidence="8">Cytochrome b6-f complex subunit 7</fullName>
    </recommendedName>
    <alternativeName>
        <fullName evidence="8">Cytochrome b6-f complex subunit PetM</fullName>
    </alternativeName>
    <alternativeName>
        <fullName evidence="8">Cytochrome b6-f complex subunit VII</fullName>
    </alternativeName>
</protein>
<evidence type="ECO:0000256" key="3">
    <source>
        <dbReference type="ARBA" id="ARBA00022531"/>
    </source>
</evidence>
<comment type="similarity">
    <text evidence="8">Belongs to the PetM family.</text>
</comment>
<dbReference type="AlphaFoldDB" id="A0A8K2A766"/>
<keyword evidence="8" id="KW-0793">Thylakoid</keyword>
<evidence type="ECO:0000256" key="2">
    <source>
        <dbReference type="ARBA" id="ARBA00022448"/>
    </source>
</evidence>
<comment type="subunit">
    <text evidence="8">The 4 large subunits of the cytochrome b6-f complex are cytochrome b6, subunit IV (17 kDa polypeptide, PetD), cytochrome f and the Rieske protein, while the 4 small subunits are PetG, PetL, PetM and PetN. The complex functions as a dimer.</text>
</comment>
<dbReference type="GO" id="GO:0015979">
    <property type="term" value="P:photosynthesis"/>
    <property type="evidence" value="ECO:0007669"/>
    <property type="project" value="UniProtKB-KW"/>
</dbReference>
<keyword evidence="5 8" id="KW-0249">Electron transport</keyword>
<comment type="subcellular location">
    <subcellularLocation>
        <location evidence="8">Cellular thylakoid membrane</location>
        <topology evidence="8">Single-pass membrane protein</topology>
    </subcellularLocation>
    <subcellularLocation>
        <location evidence="1">Membrane</location>
        <topology evidence="1">Single-pass membrane protein</topology>
    </subcellularLocation>
</comment>
<keyword evidence="2 8" id="KW-0813">Transport</keyword>
<evidence type="ECO:0000256" key="8">
    <source>
        <dbReference type="HAMAP-Rule" id="MF_00396"/>
    </source>
</evidence>
<dbReference type="Proteomes" id="UP000607397">
    <property type="component" value="Unassembled WGS sequence"/>
</dbReference>
<organism evidence="10 11">
    <name type="scientific">Petrachloros mirabilis ULC683</name>
    <dbReference type="NCBI Taxonomy" id="2781853"/>
    <lineage>
        <taxon>Bacteria</taxon>
        <taxon>Bacillati</taxon>
        <taxon>Cyanobacteriota</taxon>
        <taxon>Cyanophyceae</taxon>
        <taxon>Synechococcales</taxon>
        <taxon>Petrachlorosaceae</taxon>
        <taxon>Petrachloros</taxon>
        <taxon>Petrachloros mirabilis</taxon>
    </lineage>
</organism>
<keyword evidence="3 8" id="KW-0602">Photosynthesis</keyword>
<keyword evidence="4 8" id="KW-0812">Transmembrane</keyword>
<gene>
    <name evidence="8" type="primary">petM</name>
    <name evidence="10" type="ORF">GS597_04905</name>
</gene>
<evidence type="ECO:0000256" key="4">
    <source>
        <dbReference type="ARBA" id="ARBA00022692"/>
    </source>
</evidence>
<proteinExistence type="inferred from homology"/>
<dbReference type="GO" id="GO:0009055">
    <property type="term" value="F:electron transfer activity"/>
    <property type="evidence" value="ECO:0007669"/>
    <property type="project" value="UniProtKB-UniRule"/>
</dbReference>
<evidence type="ECO:0000313" key="11">
    <source>
        <dbReference type="Proteomes" id="UP000607397"/>
    </source>
</evidence>
<accession>A0A8K2A766</accession>
<name>A0A8K2A766_9CYAN</name>
<keyword evidence="7 8" id="KW-0472">Membrane</keyword>